<dbReference type="InterPro" id="IPR005151">
    <property type="entry name" value="Tail-specific_protease"/>
</dbReference>
<name>A0ABS2AMB3_9ACTN</name>
<dbReference type="RefSeq" id="WP_203380981.1">
    <property type="nucleotide sequence ID" value="NZ_JAENHP010000017.1"/>
</dbReference>
<dbReference type="InterPro" id="IPR029045">
    <property type="entry name" value="ClpP/crotonase-like_dom_sf"/>
</dbReference>
<feature type="domain" description="Tail specific protease" evidence="1">
    <location>
        <begin position="293"/>
        <end position="511"/>
    </location>
</feature>
<dbReference type="Proteomes" id="UP000632138">
    <property type="component" value="Unassembled WGS sequence"/>
</dbReference>
<evidence type="ECO:0000313" key="3">
    <source>
        <dbReference type="Proteomes" id="UP000632138"/>
    </source>
</evidence>
<organism evidence="2 3">
    <name type="scientific">Paractinoplanes ovalisporus</name>
    <dbReference type="NCBI Taxonomy" id="2810368"/>
    <lineage>
        <taxon>Bacteria</taxon>
        <taxon>Bacillati</taxon>
        <taxon>Actinomycetota</taxon>
        <taxon>Actinomycetes</taxon>
        <taxon>Micromonosporales</taxon>
        <taxon>Micromonosporaceae</taxon>
        <taxon>Paractinoplanes</taxon>
    </lineage>
</organism>
<proteinExistence type="predicted"/>
<protein>
    <recommendedName>
        <fullName evidence="1">Tail specific protease domain-containing protein</fullName>
    </recommendedName>
</protein>
<keyword evidence="3" id="KW-1185">Reference proteome</keyword>
<sequence>MTQAVTLTDFLGATEVGRLTREQRKLIVEQALLVLEQNYALLPFKMARYGINPLQRLRLLAQRLDRGSAELEFRMHAELVDIFNSLRDLHTRYSLPQPFGGAAVFLPFLLKEFTEDGRRRYLVSRRQADAPELDRDGFVFGVEVTYWNGVPIARAVERFGERLPGANPDARHARALQMFTVRSLAFAAPPDEDWITIGFLDERNQPRETRMVWSATPIAASADTAADTAGTPIGVDVEGAQLARLRAELFAPAALAAEETGQPALAGPDSVPVSPELATVFEARRVTVGGRTVGHLRIRTFLPPPGGIVAFVQEFARLLEALPPEGLVLDVRGNGGGAVMASELCLQALTARPVEPEPAQFAATALNLRLCRAVDDLQPWVPSMDQALDSGAPYSAGIPFTQPEYFRAVPQSYFGPIVLLTDARCYSATDIFAAGFQDNGIGQVLGTDGNTGAGGGNIWQLGDLIGALDAQPSTPYKPLPLGAGLSLVIRRVLRVGPNAGTPLEDYGVVPDELHVTTRRDILADDADLMAAAVALLEKAPARRFDVSLSEAAGELKAVFDVLGVTRADIEVDGRPRCSADLDGKPVVVTGCAGAREVRVRGFDRTDLVALRTFVRRGDTLRLLRTLED</sequence>
<evidence type="ECO:0000259" key="1">
    <source>
        <dbReference type="Pfam" id="PF03572"/>
    </source>
</evidence>
<dbReference type="PANTHER" id="PTHR32060:SF22">
    <property type="entry name" value="CARBOXYL-TERMINAL-PROCESSING PEPTIDASE 3, CHLOROPLASTIC"/>
    <property type="match status" value="1"/>
</dbReference>
<dbReference type="Gene3D" id="3.90.226.10">
    <property type="entry name" value="2-enoyl-CoA Hydratase, Chain A, domain 1"/>
    <property type="match status" value="1"/>
</dbReference>
<evidence type="ECO:0000313" key="2">
    <source>
        <dbReference type="EMBL" id="MBM2620997.1"/>
    </source>
</evidence>
<dbReference type="SUPFAM" id="SSF52096">
    <property type="entry name" value="ClpP/crotonase"/>
    <property type="match status" value="1"/>
</dbReference>
<reference evidence="2 3" key="1">
    <citation type="submission" date="2021-01" db="EMBL/GenBank/DDBJ databases">
        <title>Actinoplanes sp. nov. LDG1-06 isolated from lichen.</title>
        <authorList>
            <person name="Saeng-In P."/>
            <person name="Phongsopitanun W."/>
            <person name="Kanchanasin P."/>
            <person name="Yuki M."/>
            <person name="Kudo T."/>
            <person name="Ohkuma M."/>
            <person name="Tanasupawat S."/>
        </authorList>
    </citation>
    <scope>NUCLEOTIDE SEQUENCE [LARGE SCALE GENOMIC DNA]</scope>
    <source>
        <strain evidence="2 3">LDG1-06</strain>
    </source>
</reference>
<comment type="caution">
    <text evidence="2">The sequence shown here is derived from an EMBL/GenBank/DDBJ whole genome shotgun (WGS) entry which is preliminary data.</text>
</comment>
<dbReference type="Pfam" id="PF03572">
    <property type="entry name" value="Peptidase_S41"/>
    <property type="match status" value="1"/>
</dbReference>
<gene>
    <name evidence="2" type="ORF">JIG36_36405</name>
</gene>
<accession>A0ABS2AMB3</accession>
<dbReference type="EMBL" id="JAENHP010000017">
    <property type="protein sequence ID" value="MBM2620997.1"/>
    <property type="molecule type" value="Genomic_DNA"/>
</dbReference>
<dbReference type="PANTHER" id="PTHR32060">
    <property type="entry name" value="TAIL-SPECIFIC PROTEASE"/>
    <property type="match status" value="1"/>
</dbReference>